<dbReference type="InterPro" id="IPR011032">
    <property type="entry name" value="GroES-like_sf"/>
</dbReference>
<comment type="caution">
    <text evidence="4">The sequence shown here is derived from an EMBL/GenBank/DDBJ whole genome shotgun (WGS) entry which is preliminary data.</text>
</comment>
<gene>
    <name evidence="4" type="ORF">ENW96_02105</name>
</gene>
<dbReference type="InterPro" id="IPR013154">
    <property type="entry name" value="ADH-like_N"/>
</dbReference>
<dbReference type="GO" id="GO:0016491">
    <property type="term" value="F:oxidoreductase activity"/>
    <property type="evidence" value="ECO:0007669"/>
    <property type="project" value="UniProtKB-KW"/>
</dbReference>
<proteinExistence type="predicted"/>
<sequence length="409" mass="44322">MLALEYYRSIPRYLLSKHLSALFPRRFFPWAVPLRLKEVPFSKPRPDWAVLRPLLCGICGSDLNLLRGKESYLLEPYASFPCILGHEVVAEVVEAPKNSGLVPGERVAVEPILACKARGVTFCRFCAQGEYNLCEHFTQGDLPPGVILGFTRGAGGGLAELLAAPLGNLFRLPPHLADETAVLVDSLASALQPVLDNFPPDDATVVIYGAGIIGQQLLRALRGLGCRARVVMAARHPFQERLALAGGADLVVLNPTRRQLSEALGCTFLPTTLGGGNLEGGADFFFDCVGSKYSIQAGLLALRARGALVMVGTAGAVGQVDLSSLWFRELRVTGSSMYAYGNFRGKRVRTYQLALDLLAGKDFPAAGLLTHTFPLQQYREVFQTALDKRRHQSVKVAVDLRSAPGPAQH</sequence>
<organism evidence="4">
    <name type="scientific">Desulfobacca acetoxidans</name>
    <dbReference type="NCBI Taxonomy" id="60893"/>
    <lineage>
        <taxon>Bacteria</taxon>
        <taxon>Pseudomonadati</taxon>
        <taxon>Thermodesulfobacteriota</taxon>
        <taxon>Desulfobaccia</taxon>
        <taxon>Desulfobaccales</taxon>
        <taxon>Desulfobaccaceae</taxon>
        <taxon>Desulfobacca</taxon>
    </lineage>
</organism>
<evidence type="ECO:0000259" key="3">
    <source>
        <dbReference type="Pfam" id="PF08240"/>
    </source>
</evidence>
<dbReference type="PANTHER" id="PTHR43401:SF2">
    <property type="entry name" value="L-THREONINE 3-DEHYDROGENASE"/>
    <property type="match status" value="1"/>
</dbReference>
<dbReference type="AlphaFoldDB" id="A0A7C3Z0P2"/>
<protein>
    <submittedName>
        <fullName evidence="4">Alcohol dehydrogenase</fullName>
    </submittedName>
</protein>
<dbReference type="Gene3D" id="3.40.50.720">
    <property type="entry name" value="NAD(P)-binding Rossmann-like Domain"/>
    <property type="match status" value="1"/>
</dbReference>
<reference evidence="4" key="1">
    <citation type="journal article" date="2020" name="mSystems">
        <title>Genome- and Community-Level Interaction Insights into Carbon Utilization and Element Cycling Functions of Hydrothermarchaeota in Hydrothermal Sediment.</title>
        <authorList>
            <person name="Zhou Z."/>
            <person name="Liu Y."/>
            <person name="Xu W."/>
            <person name="Pan J."/>
            <person name="Luo Z.H."/>
            <person name="Li M."/>
        </authorList>
    </citation>
    <scope>NUCLEOTIDE SEQUENCE [LARGE SCALE GENOMIC DNA]</scope>
    <source>
        <strain evidence="4">SpSt-897</strain>
    </source>
</reference>
<dbReference type="InterPro" id="IPR050129">
    <property type="entry name" value="Zn_alcohol_dh"/>
</dbReference>
<keyword evidence="1" id="KW-0560">Oxidoreductase</keyword>
<dbReference type="InterPro" id="IPR013149">
    <property type="entry name" value="ADH-like_C"/>
</dbReference>
<evidence type="ECO:0000256" key="1">
    <source>
        <dbReference type="ARBA" id="ARBA00023002"/>
    </source>
</evidence>
<dbReference type="EMBL" id="DTMF01000055">
    <property type="protein sequence ID" value="HGF33165.1"/>
    <property type="molecule type" value="Genomic_DNA"/>
</dbReference>
<dbReference type="PANTHER" id="PTHR43401">
    <property type="entry name" value="L-THREONINE 3-DEHYDROGENASE"/>
    <property type="match status" value="1"/>
</dbReference>
<evidence type="ECO:0000313" key="4">
    <source>
        <dbReference type="EMBL" id="HGF33165.1"/>
    </source>
</evidence>
<dbReference type="Pfam" id="PF08240">
    <property type="entry name" value="ADH_N"/>
    <property type="match status" value="1"/>
</dbReference>
<feature type="domain" description="Alcohol dehydrogenase-like C-terminal" evidence="2">
    <location>
        <begin position="213"/>
        <end position="344"/>
    </location>
</feature>
<accession>A0A7C3Z0P2</accession>
<dbReference type="Pfam" id="PF00107">
    <property type="entry name" value="ADH_zinc_N"/>
    <property type="match status" value="1"/>
</dbReference>
<feature type="domain" description="Alcohol dehydrogenase-like N-terminal" evidence="3">
    <location>
        <begin position="46"/>
        <end position="173"/>
    </location>
</feature>
<dbReference type="Gene3D" id="3.90.180.10">
    <property type="entry name" value="Medium-chain alcohol dehydrogenases, catalytic domain"/>
    <property type="match status" value="1"/>
</dbReference>
<dbReference type="SUPFAM" id="SSF50129">
    <property type="entry name" value="GroES-like"/>
    <property type="match status" value="1"/>
</dbReference>
<evidence type="ECO:0000259" key="2">
    <source>
        <dbReference type="Pfam" id="PF00107"/>
    </source>
</evidence>
<dbReference type="InterPro" id="IPR036291">
    <property type="entry name" value="NAD(P)-bd_dom_sf"/>
</dbReference>
<name>A0A7C3Z0P2_9BACT</name>
<dbReference type="SUPFAM" id="SSF51735">
    <property type="entry name" value="NAD(P)-binding Rossmann-fold domains"/>
    <property type="match status" value="1"/>
</dbReference>